<evidence type="ECO:0000256" key="1">
    <source>
        <dbReference type="ARBA" id="ARBA00023267"/>
    </source>
</evidence>
<dbReference type="PANTHER" id="PTHR45266:SF3">
    <property type="entry name" value="OXALOACETATE DECARBOXYLASE ALPHA CHAIN"/>
    <property type="match status" value="1"/>
</dbReference>
<dbReference type="RefSeq" id="WP_042246729.1">
    <property type="nucleotide sequence ID" value="NZ_BBNR01000030.1"/>
</dbReference>
<dbReference type="Proteomes" id="UP000030184">
    <property type="component" value="Unassembled WGS sequence"/>
</dbReference>
<dbReference type="Proteomes" id="UP000029641">
    <property type="component" value="Unassembled WGS sequence"/>
</dbReference>
<evidence type="ECO:0000313" key="7">
    <source>
        <dbReference type="Proteomes" id="UP000030184"/>
    </source>
</evidence>
<reference evidence="5 8" key="2">
    <citation type="submission" date="2018-02" db="EMBL/GenBank/DDBJ databases">
        <title>Genomic Encyclopedia of Archaeal and Bacterial Type Strains, Phase II (KMG-II): from individual species to whole genera.</title>
        <authorList>
            <person name="Goeker M."/>
        </authorList>
    </citation>
    <scope>NUCLEOTIDE SEQUENCE [LARGE SCALE GENOMIC DNA]</scope>
    <source>
        <strain evidence="5 8">DSM 21165</strain>
    </source>
</reference>
<dbReference type="InterPro" id="IPR001882">
    <property type="entry name" value="Biotin_BS"/>
</dbReference>
<evidence type="ECO:0000313" key="8">
    <source>
        <dbReference type="Proteomes" id="UP000251545"/>
    </source>
</evidence>
<proteinExistence type="predicted"/>
<dbReference type="PROSITE" id="PS50968">
    <property type="entry name" value="BIOTINYL_LIPOYL"/>
    <property type="match status" value="1"/>
</dbReference>
<name>A0A090W0G8_9FLAO</name>
<dbReference type="GO" id="GO:0004658">
    <property type="term" value="F:propionyl-CoA carboxylase activity"/>
    <property type="evidence" value="ECO:0007669"/>
    <property type="project" value="UniProtKB-EC"/>
</dbReference>
<dbReference type="InterPro" id="IPR011053">
    <property type="entry name" value="Single_hybrid_motif"/>
</dbReference>
<dbReference type="Proteomes" id="UP000251545">
    <property type="component" value="Unassembled WGS sequence"/>
</dbReference>
<evidence type="ECO:0000259" key="2">
    <source>
        <dbReference type="PROSITE" id="PS50968"/>
    </source>
</evidence>
<dbReference type="EMBL" id="BBNY01000016">
    <property type="protein sequence ID" value="GAL89627.1"/>
    <property type="molecule type" value="Genomic_DNA"/>
</dbReference>
<evidence type="ECO:0000313" key="3">
    <source>
        <dbReference type="EMBL" id="GAL68969.1"/>
    </source>
</evidence>
<evidence type="ECO:0000313" key="6">
    <source>
        <dbReference type="Proteomes" id="UP000029641"/>
    </source>
</evidence>
<dbReference type="Gene3D" id="2.40.50.100">
    <property type="match status" value="1"/>
</dbReference>
<accession>A0A090W0G8</accession>
<evidence type="ECO:0000313" key="5">
    <source>
        <dbReference type="EMBL" id="PQV45467.1"/>
    </source>
</evidence>
<dbReference type="CDD" id="cd06850">
    <property type="entry name" value="biotinyl_domain"/>
    <property type="match status" value="1"/>
</dbReference>
<sequence>MSKNLKAKVNNNFDFDISTDDVSKLDIIKSSNSNYHLLHNNKSFHCKIIASNFNTKAYQVSVNNTVYDIAIANDLDVLIKDMGFSIGSKKAITSITAPMPGLILEINVKVGQEIQENDPLLILEAMKMENIITSPIDGVIKAIHATKGDAVTKDQLIIEFE</sequence>
<dbReference type="SUPFAM" id="SSF51230">
    <property type="entry name" value="Single hybrid motif"/>
    <property type="match status" value="1"/>
</dbReference>
<dbReference type="FunFam" id="2.40.50.100:FF:000003">
    <property type="entry name" value="Acetyl-CoA carboxylase biotin carboxyl carrier protein"/>
    <property type="match status" value="1"/>
</dbReference>
<dbReference type="AlphaFoldDB" id="A0A090W0G8"/>
<dbReference type="Pfam" id="PF00364">
    <property type="entry name" value="Biotin_lipoyl"/>
    <property type="match status" value="1"/>
</dbReference>
<dbReference type="STRING" id="504487.JCM19538_1251"/>
<evidence type="ECO:0000313" key="4">
    <source>
        <dbReference type="EMBL" id="GAL89627.1"/>
    </source>
</evidence>
<reference evidence="7" key="1">
    <citation type="journal article" date="2014" name="Genome Announc.">
        <title>Draft Genome Sequence of Marine Flavobacterium Jejuia pallidilutea Strain 11shimoA1 and Pigmentation Mutants.</title>
        <authorList>
            <person name="Takatani N."/>
            <person name="Nakanishi M."/>
            <person name="Meirelles P."/>
            <person name="Mino S."/>
            <person name="Suda W."/>
            <person name="Oshima K."/>
            <person name="Hattori M."/>
            <person name="Ohkuma M."/>
            <person name="Hosokawa M."/>
            <person name="Miyashita K."/>
            <person name="Thompson F.L."/>
            <person name="Niwa A."/>
            <person name="Sawabe T."/>
            <person name="Sawabe T."/>
        </authorList>
    </citation>
    <scope>NUCLEOTIDE SEQUENCE [LARGE SCALE GENOMIC DNA]</scope>
    <source>
        <strain evidence="7">JCM 19538</strain>
    </source>
</reference>
<keyword evidence="7" id="KW-1185">Reference proteome</keyword>
<gene>
    <name evidence="5" type="ORF">CLV33_11314</name>
    <name evidence="3" type="ORF">JCM19301_2905</name>
    <name evidence="4" type="ORF">JCM19538_1251</name>
</gene>
<dbReference type="eggNOG" id="COG4770">
    <property type="taxonomic scope" value="Bacteria"/>
</dbReference>
<dbReference type="PROSITE" id="PS00188">
    <property type="entry name" value="BIOTIN"/>
    <property type="match status" value="1"/>
</dbReference>
<dbReference type="EC" id="6.4.1.3" evidence="3"/>
<dbReference type="OrthoDB" id="9812676at2"/>
<keyword evidence="3" id="KW-0436">Ligase</keyword>
<feature type="domain" description="Lipoyl-binding" evidence="2">
    <location>
        <begin position="83"/>
        <end position="161"/>
    </location>
</feature>
<dbReference type="PANTHER" id="PTHR45266">
    <property type="entry name" value="OXALOACETATE DECARBOXYLASE ALPHA CHAIN"/>
    <property type="match status" value="1"/>
</dbReference>
<dbReference type="InterPro" id="IPR000089">
    <property type="entry name" value="Biotin_lipoyl"/>
</dbReference>
<dbReference type="EMBL" id="PVEO01000013">
    <property type="protein sequence ID" value="PQV45467.1"/>
    <property type="molecule type" value="Genomic_DNA"/>
</dbReference>
<keyword evidence="1" id="KW-0092">Biotin</keyword>
<dbReference type="InterPro" id="IPR050709">
    <property type="entry name" value="Biotin_Carboxyl_Carrier/Decarb"/>
</dbReference>
<comment type="caution">
    <text evidence="3">The sequence shown here is derived from an EMBL/GenBank/DDBJ whole genome shotgun (WGS) entry which is preliminary data.</text>
</comment>
<organism evidence="3 6">
    <name type="scientific">Jejuia pallidilutea</name>
    <dbReference type="NCBI Taxonomy" id="504487"/>
    <lineage>
        <taxon>Bacteria</taxon>
        <taxon>Pseudomonadati</taxon>
        <taxon>Bacteroidota</taxon>
        <taxon>Flavobacteriia</taxon>
        <taxon>Flavobacteriales</taxon>
        <taxon>Flavobacteriaceae</taxon>
        <taxon>Jejuia</taxon>
    </lineage>
</organism>
<dbReference type="EMBL" id="BBNR01000030">
    <property type="protein sequence ID" value="GAL68969.1"/>
    <property type="molecule type" value="Genomic_DNA"/>
</dbReference>
<protein>
    <submittedName>
        <fullName evidence="5">Biotin carboxyl carrier protein</fullName>
    </submittedName>
    <submittedName>
        <fullName evidence="3">Propionyl-CoA carboxylase biotin-containing subunit</fullName>
        <ecNumber evidence="3">6.4.1.3</ecNumber>
    </submittedName>
</protein>